<dbReference type="PANTHER" id="PTHR15160:SF1">
    <property type="entry name" value="VON HIPPEL-LINDAU DISEASE TUMOR SUPPRESSOR"/>
    <property type="match status" value="1"/>
</dbReference>
<dbReference type="AlphaFoldDB" id="A0A1R1MNL1"/>
<dbReference type="InterPro" id="IPR003729">
    <property type="entry name" value="Bi_nuclease_dom"/>
</dbReference>
<dbReference type="STRING" id="1914305.BLW93_00580"/>
<keyword evidence="3" id="KW-1185">Reference proteome</keyword>
<dbReference type="Gene3D" id="3.10.690.10">
    <property type="entry name" value="Bifunctional nuclease domain"/>
    <property type="match status" value="1"/>
</dbReference>
<dbReference type="PROSITE" id="PS51658">
    <property type="entry name" value="BFN"/>
    <property type="match status" value="1"/>
</dbReference>
<dbReference type="EMBL" id="MOEN01000001">
    <property type="protein sequence ID" value="OMH41411.1"/>
    <property type="molecule type" value="Genomic_DNA"/>
</dbReference>
<name>A0A1R1MNL1_9BACT</name>
<dbReference type="Proteomes" id="UP000187408">
    <property type="component" value="Unassembled WGS sequence"/>
</dbReference>
<gene>
    <name evidence="2" type="ORF">BLW93_00580</name>
</gene>
<protein>
    <recommendedName>
        <fullName evidence="1">BFN domain-containing protein</fullName>
    </recommendedName>
</protein>
<dbReference type="PANTHER" id="PTHR15160">
    <property type="entry name" value="VON HIPPEL-LINDAU PROTEIN"/>
    <property type="match status" value="1"/>
</dbReference>
<sequence>MIEVSLIGITHDRLSGLPIIILGNVDENFAIPIWIGEYEAELLETHLLGAVAPRPFPYDLICEMIQALGGELEKVVINDFDNGIYFATIVVRRYDGEVINIDARPSDSINVAVRLGAPIYVTKDVIDRASIVFLDNNPHYTNEQKAEFEELLRYLFEEGEEE</sequence>
<accession>A0A1R1MNL1</accession>
<dbReference type="GO" id="GO:0004518">
    <property type="term" value="F:nuclease activity"/>
    <property type="evidence" value="ECO:0007669"/>
    <property type="project" value="InterPro"/>
</dbReference>
<dbReference type="InterPro" id="IPR036104">
    <property type="entry name" value="BFN_sf"/>
</dbReference>
<dbReference type="Pfam" id="PF02577">
    <property type="entry name" value="BFN_dom"/>
    <property type="match status" value="1"/>
</dbReference>
<dbReference type="OrthoDB" id="9788698at2"/>
<reference evidence="2 3" key="1">
    <citation type="submission" date="2016-10" db="EMBL/GenBank/DDBJ databases">
        <title>Genome sequence of a sulfur-reducing bacterium Desulfurobacterium indicum K6013.</title>
        <authorList>
            <person name="Cao J."/>
            <person name="Shao Z."/>
            <person name="Alain K."/>
            <person name="Jebbar M."/>
        </authorList>
    </citation>
    <scope>NUCLEOTIDE SEQUENCE [LARGE SCALE GENOMIC DNA]</scope>
    <source>
        <strain evidence="2 3">K6013</strain>
    </source>
</reference>
<dbReference type="RefSeq" id="WP_076712162.1">
    <property type="nucleotide sequence ID" value="NZ_MOEN01000001.1"/>
</dbReference>
<evidence type="ECO:0000259" key="1">
    <source>
        <dbReference type="PROSITE" id="PS51658"/>
    </source>
</evidence>
<proteinExistence type="predicted"/>
<feature type="domain" description="BFN" evidence="1">
    <location>
        <begin position="1"/>
        <end position="133"/>
    </location>
</feature>
<evidence type="ECO:0000313" key="3">
    <source>
        <dbReference type="Proteomes" id="UP000187408"/>
    </source>
</evidence>
<comment type="caution">
    <text evidence="2">The sequence shown here is derived from an EMBL/GenBank/DDBJ whole genome shotgun (WGS) entry which is preliminary data.</text>
</comment>
<evidence type="ECO:0000313" key="2">
    <source>
        <dbReference type="EMBL" id="OMH41411.1"/>
    </source>
</evidence>
<dbReference type="SUPFAM" id="SSF103256">
    <property type="entry name" value="Hypothetical protein TM0160"/>
    <property type="match status" value="1"/>
</dbReference>
<organism evidence="2 3">
    <name type="scientific">Desulfurobacterium indicum</name>
    <dbReference type="NCBI Taxonomy" id="1914305"/>
    <lineage>
        <taxon>Bacteria</taxon>
        <taxon>Pseudomonadati</taxon>
        <taxon>Aquificota</taxon>
        <taxon>Aquificia</taxon>
        <taxon>Desulfurobacteriales</taxon>
        <taxon>Desulfurobacteriaceae</taxon>
        <taxon>Desulfurobacterium</taxon>
    </lineage>
</organism>